<gene>
    <name evidence="3" type="ORF">MTR62_16330</name>
</gene>
<feature type="chain" id="PRO_5046191025" evidence="2">
    <location>
        <begin position="27"/>
        <end position="374"/>
    </location>
</feature>
<feature type="signal peptide" evidence="2">
    <location>
        <begin position="1"/>
        <end position="26"/>
    </location>
</feature>
<organism evidence="3 4">
    <name type="scientific">Novosphingobium organovorum</name>
    <dbReference type="NCBI Taxonomy" id="2930092"/>
    <lineage>
        <taxon>Bacteria</taxon>
        <taxon>Pseudomonadati</taxon>
        <taxon>Pseudomonadota</taxon>
        <taxon>Alphaproteobacteria</taxon>
        <taxon>Sphingomonadales</taxon>
        <taxon>Sphingomonadaceae</taxon>
        <taxon>Novosphingobium</taxon>
    </lineage>
</organism>
<keyword evidence="2" id="KW-0732">Signal</keyword>
<evidence type="ECO:0000313" key="4">
    <source>
        <dbReference type="Proteomes" id="UP001162881"/>
    </source>
</evidence>
<sequence length="374" mass="37232">MDRRKVLMGAGGLAGAMIAAPMVARAAAAAAPQAPAVRTGPRNLITDVAGLSVGCAQDPKVRTGVTVILADRLSTAAVDVRGGGPGTRETDALEAYNLVHSANAIVLSGGSVYGLASADGVAAELGAKGIGYGSMAHNDAPVSPIVPTAILYDLANGGDKKWGTSPPYRALGAAALAAAGPSFALGTSGAGYGAMSGGLKGGLGSASCVTSDGATVGAIVAVNSMGSTVVPGSKQFWAAPFEIGDEFGGALPSTRRVGPEEWGYTKAPAARQNTTIACIATDLDLTASELKRVVMMAQDGMARAIRPIHTPFDGDVVFAIATARRPVEGMREIAVLRAGAAAADTLSRAIARGVFTASSPPGAEVMTFAALKAG</sequence>
<dbReference type="CDD" id="cd02252">
    <property type="entry name" value="nylC_like"/>
    <property type="match status" value="1"/>
</dbReference>
<protein>
    <submittedName>
        <fullName evidence="3">P1 family peptidase</fullName>
    </submittedName>
</protein>
<comment type="similarity">
    <text evidence="1">Belongs to the peptidase S58 family.</text>
</comment>
<dbReference type="PANTHER" id="PTHR36512:SF3">
    <property type="entry name" value="BLR5678 PROTEIN"/>
    <property type="match status" value="1"/>
</dbReference>
<dbReference type="Pfam" id="PF03576">
    <property type="entry name" value="Peptidase_S58"/>
    <property type="match status" value="1"/>
</dbReference>
<dbReference type="Proteomes" id="UP001162881">
    <property type="component" value="Unassembled WGS sequence"/>
</dbReference>
<dbReference type="SUPFAM" id="SSF56266">
    <property type="entry name" value="DmpA/ArgJ-like"/>
    <property type="match status" value="1"/>
</dbReference>
<proteinExistence type="inferred from homology"/>
<dbReference type="InterPro" id="IPR005321">
    <property type="entry name" value="Peptidase_S58_DmpA"/>
</dbReference>
<dbReference type="RefSeq" id="WP_244022888.1">
    <property type="nucleotide sequence ID" value="NZ_JALHLF010000086.1"/>
</dbReference>
<dbReference type="PROSITE" id="PS51318">
    <property type="entry name" value="TAT"/>
    <property type="match status" value="1"/>
</dbReference>
<dbReference type="PANTHER" id="PTHR36512">
    <property type="entry name" value="D-AMINOPEPTIDASE"/>
    <property type="match status" value="1"/>
</dbReference>
<evidence type="ECO:0000256" key="2">
    <source>
        <dbReference type="SAM" id="SignalP"/>
    </source>
</evidence>
<name>A0ABT0BH42_9SPHN</name>
<dbReference type="InterPro" id="IPR016117">
    <property type="entry name" value="ArgJ-like_dom_sf"/>
</dbReference>
<evidence type="ECO:0000256" key="1">
    <source>
        <dbReference type="ARBA" id="ARBA00007068"/>
    </source>
</evidence>
<dbReference type="EMBL" id="JALHLF010000086">
    <property type="protein sequence ID" value="MCJ2184245.1"/>
    <property type="molecule type" value="Genomic_DNA"/>
</dbReference>
<reference evidence="3" key="1">
    <citation type="submission" date="2022-03" db="EMBL/GenBank/DDBJ databases">
        <title>Identification of a novel bacterium isolated from mangrove sediments.</title>
        <authorList>
            <person name="Pan X."/>
        </authorList>
    </citation>
    <scope>NUCLEOTIDE SEQUENCE</scope>
    <source>
        <strain evidence="3">B1949</strain>
    </source>
</reference>
<comment type="caution">
    <text evidence="3">The sequence shown here is derived from an EMBL/GenBank/DDBJ whole genome shotgun (WGS) entry which is preliminary data.</text>
</comment>
<evidence type="ECO:0000313" key="3">
    <source>
        <dbReference type="EMBL" id="MCJ2184245.1"/>
    </source>
</evidence>
<keyword evidence="4" id="KW-1185">Reference proteome</keyword>
<dbReference type="InterPro" id="IPR006311">
    <property type="entry name" value="TAT_signal"/>
</dbReference>
<accession>A0ABT0BH42</accession>
<dbReference type="Gene3D" id="3.60.70.12">
    <property type="entry name" value="L-amino peptidase D-ALA esterase/amidase"/>
    <property type="match status" value="1"/>
</dbReference>